<dbReference type="AlphaFoldDB" id="A0A915HWB3"/>
<keyword evidence="1" id="KW-1185">Reference proteome</keyword>
<name>A0A915HWB3_ROMCU</name>
<dbReference type="Proteomes" id="UP000887565">
    <property type="component" value="Unplaced"/>
</dbReference>
<proteinExistence type="predicted"/>
<evidence type="ECO:0000313" key="2">
    <source>
        <dbReference type="WBParaSite" id="nRc.2.0.1.t05626-RA"/>
    </source>
</evidence>
<evidence type="ECO:0000313" key="1">
    <source>
        <dbReference type="Proteomes" id="UP000887565"/>
    </source>
</evidence>
<organism evidence="1 2">
    <name type="scientific">Romanomermis culicivorax</name>
    <name type="common">Nematode worm</name>
    <dbReference type="NCBI Taxonomy" id="13658"/>
    <lineage>
        <taxon>Eukaryota</taxon>
        <taxon>Metazoa</taxon>
        <taxon>Ecdysozoa</taxon>
        <taxon>Nematoda</taxon>
        <taxon>Enoplea</taxon>
        <taxon>Dorylaimia</taxon>
        <taxon>Mermithida</taxon>
        <taxon>Mermithoidea</taxon>
        <taxon>Mermithidae</taxon>
        <taxon>Romanomermis</taxon>
    </lineage>
</organism>
<sequence length="123" mass="14172">MRRMIGVQFPGRKLRGTLKNRRHTCVRKSSNHLKSIYRKTALSYFAAWYHVVRRGAGCPVHTNRRRRAVPGGGLSYFAVQWYPQRRLVPPGAGRYHVAQASTAWRQLIPRRAGRYRAVPCGEV</sequence>
<dbReference type="WBParaSite" id="nRc.2.0.1.t05626-RA">
    <property type="protein sequence ID" value="nRc.2.0.1.t05626-RA"/>
    <property type="gene ID" value="nRc.2.0.1.g05626"/>
</dbReference>
<accession>A0A915HWB3</accession>
<protein>
    <submittedName>
        <fullName evidence="2">Uncharacterized protein</fullName>
    </submittedName>
</protein>
<reference evidence="2" key="1">
    <citation type="submission" date="2022-11" db="UniProtKB">
        <authorList>
            <consortium name="WormBaseParasite"/>
        </authorList>
    </citation>
    <scope>IDENTIFICATION</scope>
</reference>